<dbReference type="STRING" id="1121416.SAMN02745220_03542"/>
<organism evidence="1 2">
    <name type="scientific">Desulfopila aestuarii DSM 18488</name>
    <dbReference type="NCBI Taxonomy" id="1121416"/>
    <lineage>
        <taxon>Bacteria</taxon>
        <taxon>Pseudomonadati</taxon>
        <taxon>Thermodesulfobacteriota</taxon>
        <taxon>Desulfobulbia</taxon>
        <taxon>Desulfobulbales</taxon>
        <taxon>Desulfocapsaceae</taxon>
        <taxon>Desulfopila</taxon>
    </lineage>
</organism>
<dbReference type="AlphaFoldDB" id="A0A1M7YDA8"/>
<proteinExistence type="predicted"/>
<dbReference type="Pfam" id="PF05981">
    <property type="entry name" value="CreA"/>
    <property type="match status" value="1"/>
</dbReference>
<dbReference type="PIRSF" id="PIRSF003174">
    <property type="entry name" value="CreA"/>
    <property type="match status" value="1"/>
</dbReference>
<dbReference type="PANTHER" id="PTHR37952:SF2">
    <property type="entry name" value="PROTEIN CREA"/>
    <property type="match status" value="1"/>
</dbReference>
<reference evidence="1 2" key="1">
    <citation type="submission" date="2016-12" db="EMBL/GenBank/DDBJ databases">
        <authorList>
            <person name="Song W.-J."/>
            <person name="Kurnit D.M."/>
        </authorList>
    </citation>
    <scope>NUCLEOTIDE SEQUENCE [LARGE SCALE GENOMIC DNA]</scope>
    <source>
        <strain evidence="1 2">DSM 18488</strain>
    </source>
</reference>
<keyword evidence="2" id="KW-1185">Reference proteome</keyword>
<gene>
    <name evidence="1" type="ORF">SAMN02745220_03542</name>
</gene>
<accession>A0A1M7YDA8</accession>
<evidence type="ECO:0000313" key="1">
    <source>
        <dbReference type="EMBL" id="SHO50581.1"/>
    </source>
</evidence>
<protein>
    <submittedName>
        <fullName evidence="1">CreA protein</fullName>
    </submittedName>
</protein>
<dbReference type="Proteomes" id="UP000184603">
    <property type="component" value="Unassembled WGS sequence"/>
</dbReference>
<dbReference type="EMBL" id="FRFE01000019">
    <property type="protein sequence ID" value="SHO50581.1"/>
    <property type="molecule type" value="Genomic_DNA"/>
</dbReference>
<evidence type="ECO:0000313" key="2">
    <source>
        <dbReference type="Proteomes" id="UP000184603"/>
    </source>
</evidence>
<dbReference type="InterPro" id="IPR010292">
    <property type="entry name" value="Uncharacterised_CreA"/>
</dbReference>
<sequence>MLKMETSVLSGKKFVKRWMILGLVVVAGGIFAGSAMAEEIGEVRTKFKVLGANDKIVVEAFDDPDIAGATCYLSRAKTGGISGSMGLAEDTSDASLACRQTGKIELSERIKSGKDDGKQVFQKSTSLLFKTLQVVRFYDKKRNCLVYLTYSNRVIEGSPKNSISAIPILPWD</sequence>
<dbReference type="GO" id="GO:0005829">
    <property type="term" value="C:cytosol"/>
    <property type="evidence" value="ECO:0007669"/>
    <property type="project" value="TreeGrafter"/>
</dbReference>
<name>A0A1M7YDA8_9BACT</name>
<dbReference type="PANTHER" id="PTHR37952">
    <property type="match status" value="1"/>
</dbReference>